<dbReference type="Pfam" id="PF22936">
    <property type="entry name" value="Pol_BBD"/>
    <property type="match status" value="1"/>
</dbReference>
<dbReference type="EMBL" id="ANIX01000309">
    <property type="protein sequence ID" value="ETP25625.1"/>
    <property type="molecule type" value="Genomic_DNA"/>
</dbReference>
<dbReference type="InterPro" id="IPR054722">
    <property type="entry name" value="PolX-like_BBD"/>
</dbReference>
<evidence type="ECO:0000313" key="3">
    <source>
        <dbReference type="EMBL" id="ETP25625.1"/>
    </source>
</evidence>
<comment type="caution">
    <text evidence="3">The sequence shown here is derived from an EMBL/GenBank/DDBJ whole genome shotgun (WGS) entry which is preliminary data.</text>
</comment>
<name>W2XRX9_PHYNI</name>
<feature type="domain" description="Retrovirus-related Pol polyprotein from transposon TNT 1-94-like beta-barrel" evidence="2">
    <location>
        <begin position="318"/>
        <end position="403"/>
    </location>
</feature>
<organism evidence="3 4">
    <name type="scientific">Phytophthora nicotianae CJ01A1</name>
    <dbReference type="NCBI Taxonomy" id="1317063"/>
    <lineage>
        <taxon>Eukaryota</taxon>
        <taxon>Sar</taxon>
        <taxon>Stramenopiles</taxon>
        <taxon>Oomycota</taxon>
        <taxon>Peronosporomycetes</taxon>
        <taxon>Peronosporales</taxon>
        <taxon>Peronosporaceae</taxon>
        <taxon>Phytophthora</taxon>
    </lineage>
</organism>
<proteinExistence type="predicted"/>
<sequence length="433" mass="48093">MPKPTTDASWEVEVSEKTGRPIRWNGQNFQYYKKLMDTEEGSRLIKYDETFTSLQMSAWEGWQLDLQELIFSSVCTDMGQQLMDMKDRSAMWKYLYNRYEGSANDQTKAMTKSSCTRSWSLPSASRTGKHKTVGMSVDDAVFSGMLVASLPSNERFDRLGGFADAGMDCVATPDKVVSMAVTFDKANQIDEQLHRSFGAKQSSGQQNKGGGEGHGKGGHEKTSSKGQGQGKSRSCFVRGSTDHLKGNCTLRRNGNTSPVVALNGEQLTTEGVVTSMAMPRQQEEPHGDESGDGRENEVEEEHRKLGGQEGAHTRGSWWYLDTEANSHVTGLRSRFVPFTEGTEVARIVRGLSPHIISQIAGMGTMALVNEIDGQEVVMLIDDVFYVPDAEFRLFPSGLTYEQGFEMDYDQDTRSFTISWEGRRVVVANLQEAT</sequence>
<evidence type="ECO:0000313" key="4">
    <source>
        <dbReference type="Proteomes" id="UP000018958"/>
    </source>
</evidence>
<feature type="region of interest" description="Disordered" evidence="1">
    <location>
        <begin position="196"/>
        <end position="238"/>
    </location>
</feature>
<dbReference type="Proteomes" id="UP000018958">
    <property type="component" value="Unassembled WGS sequence"/>
</dbReference>
<evidence type="ECO:0000256" key="1">
    <source>
        <dbReference type="SAM" id="MobiDB-lite"/>
    </source>
</evidence>
<evidence type="ECO:0000259" key="2">
    <source>
        <dbReference type="Pfam" id="PF22936"/>
    </source>
</evidence>
<feature type="compositionally biased region" description="Basic and acidic residues" evidence="1">
    <location>
        <begin position="211"/>
        <end position="223"/>
    </location>
</feature>
<protein>
    <recommendedName>
        <fullName evidence="2">Retrovirus-related Pol polyprotein from transposon TNT 1-94-like beta-barrel domain-containing protein</fullName>
    </recommendedName>
</protein>
<accession>W2XRX9</accession>
<feature type="compositionally biased region" description="Basic and acidic residues" evidence="1">
    <location>
        <begin position="281"/>
        <end position="306"/>
    </location>
</feature>
<gene>
    <name evidence="3" type="ORF">F441_01526</name>
</gene>
<feature type="region of interest" description="Disordered" evidence="1">
    <location>
        <begin position="279"/>
        <end position="309"/>
    </location>
</feature>
<dbReference type="AlphaFoldDB" id="W2XRX9"/>
<reference evidence="3 4" key="1">
    <citation type="submission" date="2013-11" db="EMBL/GenBank/DDBJ databases">
        <title>The Genome Sequence of Phytophthora parasitica CJ01A1.</title>
        <authorList>
            <consortium name="The Broad Institute Genomics Platform"/>
            <person name="Russ C."/>
            <person name="Tyler B."/>
            <person name="Panabieres F."/>
            <person name="Shan W."/>
            <person name="Tripathy S."/>
            <person name="Grunwald N."/>
            <person name="Machado M."/>
            <person name="Johnson C.S."/>
            <person name="Walker B."/>
            <person name="Young S.K."/>
            <person name="Zeng Q."/>
            <person name="Gargeya S."/>
            <person name="Fitzgerald M."/>
            <person name="Haas B."/>
            <person name="Abouelleil A."/>
            <person name="Allen A.W."/>
            <person name="Alvarado L."/>
            <person name="Arachchi H.M."/>
            <person name="Berlin A.M."/>
            <person name="Chapman S.B."/>
            <person name="Gainer-Dewar J."/>
            <person name="Goldberg J."/>
            <person name="Griggs A."/>
            <person name="Gujja S."/>
            <person name="Hansen M."/>
            <person name="Howarth C."/>
            <person name="Imamovic A."/>
            <person name="Ireland A."/>
            <person name="Larimer J."/>
            <person name="McCowan C."/>
            <person name="Murphy C."/>
            <person name="Pearson M."/>
            <person name="Poon T.W."/>
            <person name="Priest M."/>
            <person name="Roberts A."/>
            <person name="Saif S."/>
            <person name="Shea T."/>
            <person name="Sisk P."/>
            <person name="Sykes S."/>
            <person name="Wortman J."/>
            <person name="Nusbaum C."/>
            <person name="Birren B."/>
        </authorList>
    </citation>
    <scope>NUCLEOTIDE SEQUENCE [LARGE SCALE GENOMIC DNA]</scope>
    <source>
        <strain evidence="3 4">CJ01A1</strain>
    </source>
</reference>